<keyword evidence="2" id="KW-1185">Reference proteome</keyword>
<evidence type="ECO:0000313" key="2">
    <source>
        <dbReference type="Proteomes" id="UP001164539"/>
    </source>
</evidence>
<proteinExistence type="predicted"/>
<accession>A0ACC1X9M5</accession>
<reference evidence="1 2" key="1">
    <citation type="journal article" date="2023" name="Science">
        <title>Complex scaffold remodeling in plant triterpene biosynthesis.</title>
        <authorList>
            <person name="De La Pena R."/>
            <person name="Hodgson H."/>
            <person name="Liu J.C."/>
            <person name="Stephenson M.J."/>
            <person name="Martin A.C."/>
            <person name="Owen C."/>
            <person name="Harkess A."/>
            <person name="Leebens-Mack J."/>
            <person name="Jimenez L.E."/>
            <person name="Osbourn A."/>
            <person name="Sattely E.S."/>
        </authorList>
    </citation>
    <scope>NUCLEOTIDE SEQUENCE [LARGE SCALE GENOMIC DNA]</scope>
    <source>
        <strain evidence="2">cv. JPN11</strain>
        <tissue evidence="1">Leaf</tissue>
    </source>
</reference>
<comment type="caution">
    <text evidence="1">The sequence shown here is derived from an EMBL/GenBank/DDBJ whole genome shotgun (WGS) entry which is preliminary data.</text>
</comment>
<organism evidence="1 2">
    <name type="scientific">Melia azedarach</name>
    <name type="common">Chinaberry tree</name>
    <dbReference type="NCBI Taxonomy" id="155640"/>
    <lineage>
        <taxon>Eukaryota</taxon>
        <taxon>Viridiplantae</taxon>
        <taxon>Streptophyta</taxon>
        <taxon>Embryophyta</taxon>
        <taxon>Tracheophyta</taxon>
        <taxon>Spermatophyta</taxon>
        <taxon>Magnoliopsida</taxon>
        <taxon>eudicotyledons</taxon>
        <taxon>Gunneridae</taxon>
        <taxon>Pentapetalae</taxon>
        <taxon>rosids</taxon>
        <taxon>malvids</taxon>
        <taxon>Sapindales</taxon>
        <taxon>Meliaceae</taxon>
        <taxon>Melia</taxon>
    </lineage>
</organism>
<dbReference type="EMBL" id="CM051404">
    <property type="protein sequence ID" value="KAJ4706905.1"/>
    <property type="molecule type" value="Genomic_DNA"/>
</dbReference>
<sequence>MDFSLGCLIVESIDKLLIGRNCHNYSLYFRAELYRVKKVFDKAGPLYLEAINILQESFGPEDIRVGVTFHNLGQFYLVRRKLEDACICYEWALKIKGRVLGHGNID</sequence>
<gene>
    <name evidence="1" type="ORF">OWV82_020494</name>
</gene>
<evidence type="ECO:0000313" key="1">
    <source>
        <dbReference type="EMBL" id="KAJ4706905.1"/>
    </source>
</evidence>
<dbReference type="Proteomes" id="UP001164539">
    <property type="component" value="Chromosome 11"/>
</dbReference>
<protein>
    <submittedName>
        <fullName evidence="1">Kinesin light chain 3</fullName>
    </submittedName>
</protein>
<name>A0ACC1X9M5_MELAZ</name>